<proteinExistence type="predicted"/>
<evidence type="ECO:0000313" key="2">
    <source>
        <dbReference type="EMBL" id="KAE8038687.1"/>
    </source>
</evidence>
<accession>A0A660KQH9</accession>
<protein>
    <submittedName>
        <fullName evidence="2">Uncharacterized protein</fullName>
    </submittedName>
</protein>
<dbReference type="Proteomes" id="UP000327013">
    <property type="component" value="Chromosome 4"/>
</dbReference>
<sequence length="78" mass="8620">MGCLSKMSSRSSKLCFWMRRSCRLDDFSTESPRREIMDGCGGGDFNTQSMRKSQLASNDDSASELSATTAFPLVEGPR</sequence>
<feature type="compositionally biased region" description="Polar residues" evidence="1">
    <location>
        <begin position="45"/>
        <end position="69"/>
    </location>
</feature>
<reference evidence="2 3" key="1">
    <citation type="submission" date="2019-06" db="EMBL/GenBank/DDBJ databases">
        <title>A chromosomal-level reference genome of Carpinus fangiana (Coryloideae, Betulaceae).</title>
        <authorList>
            <person name="Yang X."/>
            <person name="Wang Z."/>
            <person name="Zhang L."/>
            <person name="Hao G."/>
            <person name="Liu J."/>
            <person name="Yang Y."/>
        </authorList>
    </citation>
    <scope>NUCLEOTIDE SEQUENCE [LARGE SCALE GENOMIC DNA]</scope>
    <source>
        <strain evidence="2">Cfa_2016G</strain>
        <tissue evidence="2">Leaf</tissue>
    </source>
</reference>
<dbReference type="AlphaFoldDB" id="A0A660KQH9"/>
<evidence type="ECO:0000313" key="3">
    <source>
        <dbReference type="Proteomes" id="UP000327013"/>
    </source>
</evidence>
<keyword evidence="3" id="KW-1185">Reference proteome</keyword>
<evidence type="ECO:0000256" key="1">
    <source>
        <dbReference type="SAM" id="MobiDB-lite"/>
    </source>
</evidence>
<gene>
    <name evidence="2" type="ORF">FH972_011168</name>
</gene>
<dbReference type="EMBL" id="CM017324">
    <property type="protein sequence ID" value="KAE8038687.1"/>
    <property type="molecule type" value="Genomic_DNA"/>
</dbReference>
<organism evidence="2 3">
    <name type="scientific">Carpinus fangiana</name>
    <dbReference type="NCBI Taxonomy" id="176857"/>
    <lineage>
        <taxon>Eukaryota</taxon>
        <taxon>Viridiplantae</taxon>
        <taxon>Streptophyta</taxon>
        <taxon>Embryophyta</taxon>
        <taxon>Tracheophyta</taxon>
        <taxon>Spermatophyta</taxon>
        <taxon>Magnoliopsida</taxon>
        <taxon>eudicotyledons</taxon>
        <taxon>Gunneridae</taxon>
        <taxon>Pentapetalae</taxon>
        <taxon>rosids</taxon>
        <taxon>fabids</taxon>
        <taxon>Fagales</taxon>
        <taxon>Betulaceae</taxon>
        <taxon>Carpinus</taxon>
    </lineage>
</organism>
<feature type="region of interest" description="Disordered" evidence="1">
    <location>
        <begin position="39"/>
        <end position="78"/>
    </location>
</feature>
<name>A0A660KQH9_9ROSI</name>